<dbReference type="AlphaFoldDB" id="A0A9W6QZS7"/>
<dbReference type="InterPro" id="IPR036388">
    <property type="entry name" value="WH-like_DNA-bd_sf"/>
</dbReference>
<dbReference type="PANTHER" id="PTHR33164">
    <property type="entry name" value="TRANSCRIPTIONAL REGULATOR, MARR FAMILY"/>
    <property type="match status" value="1"/>
</dbReference>
<dbReference type="GO" id="GO:0006950">
    <property type="term" value="P:response to stress"/>
    <property type="evidence" value="ECO:0007669"/>
    <property type="project" value="TreeGrafter"/>
</dbReference>
<dbReference type="GO" id="GO:0003700">
    <property type="term" value="F:DNA-binding transcription factor activity"/>
    <property type="evidence" value="ECO:0007669"/>
    <property type="project" value="InterPro"/>
</dbReference>
<evidence type="ECO:0000313" key="2">
    <source>
        <dbReference type="EMBL" id="GLY65653.1"/>
    </source>
</evidence>
<feature type="domain" description="HTH marR-type" evidence="1">
    <location>
        <begin position="7"/>
        <end position="154"/>
    </location>
</feature>
<comment type="caution">
    <text evidence="2">The sequence shown here is derived from an EMBL/GenBank/DDBJ whole genome shotgun (WGS) entry which is preliminary data.</text>
</comment>
<dbReference type="InterPro" id="IPR039422">
    <property type="entry name" value="MarR/SlyA-like"/>
</dbReference>
<dbReference type="Proteomes" id="UP001165136">
    <property type="component" value="Unassembled WGS sequence"/>
</dbReference>
<reference evidence="2" key="1">
    <citation type="submission" date="2023-03" db="EMBL/GenBank/DDBJ databases">
        <title>Amycolatopsis taiwanensis NBRC 103393.</title>
        <authorList>
            <person name="Ichikawa N."/>
            <person name="Sato H."/>
            <person name="Tonouchi N."/>
        </authorList>
    </citation>
    <scope>NUCLEOTIDE SEQUENCE</scope>
    <source>
        <strain evidence="2">NBRC 103393</strain>
    </source>
</reference>
<name>A0A9W6QZS7_9PSEU</name>
<gene>
    <name evidence="2" type="ORF">Atai01_22720</name>
</gene>
<accession>A0A9W6QZS7</accession>
<dbReference type="Pfam" id="PF12802">
    <property type="entry name" value="MarR_2"/>
    <property type="match status" value="1"/>
</dbReference>
<dbReference type="PANTHER" id="PTHR33164:SF57">
    <property type="entry name" value="MARR-FAMILY TRANSCRIPTIONAL REGULATOR"/>
    <property type="match status" value="1"/>
</dbReference>
<dbReference type="SUPFAM" id="SSF46785">
    <property type="entry name" value="Winged helix' DNA-binding domain"/>
    <property type="match status" value="1"/>
</dbReference>
<organism evidence="2 3">
    <name type="scientific">Amycolatopsis taiwanensis</name>
    <dbReference type="NCBI Taxonomy" id="342230"/>
    <lineage>
        <taxon>Bacteria</taxon>
        <taxon>Bacillati</taxon>
        <taxon>Actinomycetota</taxon>
        <taxon>Actinomycetes</taxon>
        <taxon>Pseudonocardiales</taxon>
        <taxon>Pseudonocardiaceae</taxon>
        <taxon>Amycolatopsis</taxon>
    </lineage>
</organism>
<dbReference type="Gene3D" id="1.10.10.10">
    <property type="entry name" value="Winged helix-like DNA-binding domain superfamily/Winged helix DNA-binding domain"/>
    <property type="match status" value="1"/>
</dbReference>
<dbReference type="RefSeq" id="WP_285486776.1">
    <property type="nucleotide sequence ID" value="NZ_BSTI01000004.1"/>
</dbReference>
<dbReference type="EMBL" id="BSTI01000004">
    <property type="protein sequence ID" value="GLY65653.1"/>
    <property type="molecule type" value="Genomic_DNA"/>
</dbReference>
<keyword evidence="3" id="KW-1185">Reference proteome</keyword>
<proteinExistence type="predicted"/>
<evidence type="ECO:0000259" key="1">
    <source>
        <dbReference type="PROSITE" id="PS50995"/>
    </source>
</evidence>
<protein>
    <submittedName>
        <fullName evidence="2">MarR family transcriptional regulator</fullName>
    </submittedName>
</protein>
<dbReference type="PROSITE" id="PS50995">
    <property type="entry name" value="HTH_MARR_2"/>
    <property type="match status" value="1"/>
</dbReference>
<dbReference type="InterPro" id="IPR036390">
    <property type="entry name" value="WH_DNA-bd_sf"/>
</dbReference>
<sequence>MGSRAKQVPAEQELTEAGPALFRLVRFWSRRWITRTSVELTGEMRHVQHILAVEAVDSAVADAGEITVTTVANHLGLDHSGASRMVRDATAAGYLTRGISGEDRRRASLQLTEAGRDLLAGSHRWQRQTFDDLTATWPPGDRQRFAGYLTRLASQLGLDHEHR</sequence>
<dbReference type="InterPro" id="IPR000835">
    <property type="entry name" value="HTH_MarR-typ"/>
</dbReference>
<evidence type="ECO:0000313" key="3">
    <source>
        <dbReference type="Proteomes" id="UP001165136"/>
    </source>
</evidence>